<keyword evidence="2" id="KW-1185">Reference proteome</keyword>
<organism evidence="1 2">
    <name type="scientific">Colletotrichum salicis</name>
    <dbReference type="NCBI Taxonomy" id="1209931"/>
    <lineage>
        <taxon>Eukaryota</taxon>
        <taxon>Fungi</taxon>
        <taxon>Dikarya</taxon>
        <taxon>Ascomycota</taxon>
        <taxon>Pezizomycotina</taxon>
        <taxon>Sordariomycetes</taxon>
        <taxon>Hypocreomycetidae</taxon>
        <taxon>Glomerellales</taxon>
        <taxon>Glomerellaceae</taxon>
        <taxon>Colletotrichum</taxon>
        <taxon>Colletotrichum acutatum species complex</taxon>
    </lineage>
</organism>
<protein>
    <submittedName>
        <fullName evidence="1">Uncharacterized protein</fullName>
    </submittedName>
</protein>
<sequence>MADNNYWYLVPQPTHHILTYDKIYQRCTANLSNGFLDFRGYFRVICLWGGEARFIQEEHVTGQLFRAWRKNNPTAVFDFRQRAIKAGYWDPITNDLRRTIFYYGQYFQRVSLYQAVEVFSHNPQPEHAKKAHTLPFAEKWPASRELWTATGGLGLGRNLETTKSGIDDRPTSSAALQLFDDVHTNISRYLDGAIDGDQAFSAVCETYLSFPDAVKVLREKLNPPGRIDALISRPSSSAASVERGQISSLSVQTLIFDGKAIMAHPAVLNLIAGFIRKHILDNDIVLRSGRKLDLDYIIGFLHFGNLPCHDMAVRNSSSRLEVCKVLPTPGIETMEQRDSQDDIDRAAVITEWIHGRSVEWLASNRPEEDVIKERIMLLRLTRAMATQIR</sequence>
<accession>A0A135UYG9</accession>
<comment type="caution">
    <text evidence="1">The sequence shown here is derived from an EMBL/GenBank/DDBJ whole genome shotgun (WGS) entry which is preliminary data.</text>
</comment>
<evidence type="ECO:0000313" key="2">
    <source>
        <dbReference type="Proteomes" id="UP000070121"/>
    </source>
</evidence>
<name>A0A135UYG9_9PEZI</name>
<dbReference type="EMBL" id="JFFI01000886">
    <property type="protein sequence ID" value="KXH65460.1"/>
    <property type="molecule type" value="Genomic_DNA"/>
</dbReference>
<reference evidence="1 2" key="1">
    <citation type="submission" date="2014-02" db="EMBL/GenBank/DDBJ databases">
        <title>The genome sequence of Colletotrichum salicis CBS 607.94.</title>
        <authorList>
            <person name="Baroncelli R."/>
            <person name="Thon M.R."/>
        </authorList>
    </citation>
    <scope>NUCLEOTIDE SEQUENCE [LARGE SCALE GENOMIC DNA]</scope>
    <source>
        <strain evidence="1 2">CBS 607.94</strain>
    </source>
</reference>
<gene>
    <name evidence="1" type="ORF">CSAL01_10641</name>
</gene>
<dbReference type="AlphaFoldDB" id="A0A135UYG9"/>
<dbReference type="OrthoDB" id="4836780at2759"/>
<dbReference type="Proteomes" id="UP000070121">
    <property type="component" value="Unassembled WGS sequence"/>
</dbReference>
<evidence type="ECO:0000313" key="1">
    <source>
        <dbReference type="EMBL" id="KXH65460.1"/>
    </source>
</evidence>
<proteinExistence type="predicted"/>